<organism evidence="2 3">
    <name type="scientific">Streptomyces mobaraensis</name>
    <name type="common">Streptoverticillium mobaraense</name>
    <dbReference type="NCBI Taxonomy" id="35621"/>
    <lineage>
        <taxon>Bacteria</taxon>
        <taxon>Bacillati</taxon>
        <taxon>Actinomycetota</taxon>
        <taxon>Actinomycetes</taxon>
        <taxon>Kitasatosporales</taxon>
        <taxon>Streptomycetaceae</taxon>
        <taxon>Streptomyces</taxon>
    </lineage>
</organism>
<dbReference type="AlphaFoldDB" id="A0A5N5W1E7"/>
<gene>
    <name evidence="2" type="ORF">FRZ00_29085</name>
</gene>
<feature type="region of interest" description="Disordered" evidence="1">
    <location>
        <begin position="255"/>
        <end position="279"/>
    </location>
</feature>
<evidence type="ECO:0000256" key="1">
    <source>
        <dbReference type="SAM" id="MobiDB-lite"/>
    </source>
</evidence>
<dbReference type="EMBL" id="VOKX01000113">
    <property type="protein sequence ID" value="KAB7834670.1"/>
    <property type="molecule type" value="Genomic_DNA"/>
</dbReference>
<evidence type="ECO:0008006" key="4">
    <source>
        <dbReference type="Google" id="ProtNLM"/>
    </source>
</evidence>
<name>A0A5N5W1E7_STRMB</name>
<sequence>MTPPPPLGRSRLGGGPTFDSALDDTELVTVRDELARGRWAEARRLLAETGDDWDLRGHRLTTLAAVSTSTAWGREWLLAEPDSADAAALLACAAVHRAVRRKGDAESARGLCRAAARMAPRDPTPWLGLLLLAHAGVTDDEPARCFGQVRARHPEHHHAHHLMAACLAGHKADHDDPLHEVYDFAAWAAEQAPADSPLALLPVVAHAERFRALARAGTLPRDPAASGHWAGRRARQVLKTAFDWWLEWDVNDTDDAPEAGGVPGAPRTARRPAAPPHPRHKVDLNFLAHAKLHEGRLAEAAALLIRIGPHVTREPWAYPDRDPKAAYRAARRTALGSR</sequence>
<protein>
    <recommendedName>
        <fullName evidence="4">Tetratricopeptide repeat protein</fullName>
    </recommendedName>
</protein>
<proteinExistence type="predicted"/>
<dbReference type="RefSeq" id="WP_152265560.1">
    <property type="nucleotide sequence ID" value="NZ_JBFADJ010000022.1"/>
</dbReference>
<accession>A0A5N5W1E7</accession>
<dbReference type="Gene3D" id="1.25.40.10">
    <property type="entry name" value="Tetratricopeptide repeat domain"/>
    <property type="match status" value="1"/>
</dbReference>
<dbReference type="OrthoDB" id="7057927at2"/>
<comment type="caution">
    <text evidence="2">The sequence shown here is derived from an EMBL/GenBank/DDBJ whole genome shotgun (WGS) entry which is preliminary data.</text>
</comment>
<reference evidence="2 3" key="1">
    <citation type="journal article" date="2019" name="Microb. Cell Fact.">
        <title>Exploring novel herbicidin analogues by transcriptional regulator overexpression and MS/MS molecular networking.</title>
        <authorList>
            <person name="Shi Y."/>
            <person name="Gu R."/>
            <person name="Li Y."/>
            <person name="Wang X."/>
            <person name="Ren W."/>
            <person name="Li X."/>
            <person name="Wang L."/>
            <person name="Xie Y."/>
            <person name="Hong B."/>
        </authorList>
    </citation>
    <scope>NUCLEOTIDE SEQUENCE [LARGE SCALE GENOMIC DNA]</scope>
    <source>
        <strain evidence="2 3">US-43</strain>
    </source>
</reference>
<keyword evidence="3" id="KW-1185">Reference proteome</keyword>
<evidence type="ECO:0000313" key="2">
    <source>
        <dbReference type="EMBL" id="KAB7834670.1"/>
    </source>
</evidence>
<dbReference type="Proteomes" id="UP000327000">
    <property type="component" value="Unassembled WGS sequence"/>
</dbReference>
<evidence type="ECO:0000313" key="3">
    <source>
        <dbReference type="Proteomes" id="UP000327000"/>
    </source>
</evidence>
<dbReference type="InterPro" id="IPR011990">
    <property type="entry name" value="TPR-like_helical_dom_sf"/>
</dbReference>